<dbReference type="InterPro" id="IPR003111">
    <property type="entry name" value="Lon_prtase_N"/>
</dbReference>
<dbReference type="AlphaFoldDB" id="A0A9C7UST3"/>
<reference evidence="3" key="2">
    <citation type="submission" date="2022-01" db="EMBL/GenBank/DDBJ databases">
        <authorList>
            <person name="Hirooka S."/>
            <person name="Miyagishima S.Y."/>
        </authorList>
    </citation>
    <scope>NUCLEOTIDE SEQUENCE</scope>
    <source>
        <strain evidence="3">NBRC 102759</strain>
    </source>
</reference>
<dbReference type="Proteomes" id="UP001061958">
    <property type="component" value="Unassembled WGS sequence"/>
</dbReference>
<dbReference type="InterPro" id="IPR046336">
    <property type="entry name" value="Lon_prtase_N_sf"/>
</dbReference>
<dbReference type="PANTHER" id="PTHR46732:SF8">
    <property type="entry name" value="ATP-DEPENDENT PROTEASE LA (LON) DOMAIN PROTEIN"/>
    <property type="match status" value="1"/>
</dbReference>
<protein>
    <recommendedName>
        <fullName evidence="2">Lon N-terminal domain-containing protein</fullName>
    </recommendedName>
</protein>
<feature type="coiled-coil region" evidence="1">
    <location>
        <begin position="261"/>
        <end position="288"/>
    </location>
</feature>
<comment type="caution">
    <text evidence="3">The sequence shown here is derived from an EMBL/GenBank/DDBJ whole genome shotgun (WGS) entry which is preliminary data.</text>
</comment>
<dbReference type="PANTHER" id="PTHR46732">
    <property type="entry name" value="ATP-DEPENDENT PROTEASE LA (LON) DOMAIN PROTEIN"/>
    <property type="match status" value="1"/>
</dbReference>
<dbReference type="Pfam" id="PF02190">
    <property type="entry name" value="LON_substr_bdg"/>
    <property type="match status" value="1"/>
</dbReference>
<accession>A0A9C7UST3</accession>
<evidence type="ECO:0000313" key="4">
    <source>
        <dbReference type="Proteomes" id="UP001061958"/>
    </source>
</evidence>
<evidence type="ECO:0000256" key="1">
    <source>
        <dbReference type="SAM" id="Coils"/>
    </source>
</evidence>
<name>A0A9C7UST3_9RHOD</name>
<dbReference type="SUPFAM" id="SSF88697">
    <property type="entry name" value="PUA domain-like"/>
    <property type="match status" value="1"/>
</dbReference>
<dbReference type="InterPro" id="IPR015947">
    <property type="entry name" value="PUA-like_sf"/>
</dbReference>
<dbReference type="PROSITE" id="PS51787">
    <property type="entry name" value="LON_N"/>
    <property type="match status" value="1"/>
</dbReference>
<dbReference type="SMART" id="SM00464">
    <property type="entry name" value="LON"/>
    <property type="match status" value="1"/>
</dbReference>
<feature type="domain" description="Lon N-terminal" evidence="2">
    <location>
        <begin position="81"/>
        <end position="282"/>
    </location>
</feature>
<dbReference type="OrthoDB" id="264917at2759"/>
<evidence type="ECO:0000259" key="2">
    <source>
        <dbReference type="PROSITE" id="PS51787"/>
    </source>
</evidence>
<dbReference type="Gene3D" id="2.30.130.40">
    <property type="entry name" value="LON domain-like"/>
    <property type="match status" value="1"/>
</dbReference>
<organism evidence="3 4">
    <name type="scientific">Galdieria partita</name>
    <dbReference type="NCBI Taxonomy" id="83374"/>
    <lineage>
        <taxon>Eukaryota</taxon>
        <taxon>Rhodophyta</taxon>
        <taxon>Bangiophyceae</taxon>
        <taxon>Galdieriales</taxon>
        <taxon>Galdieriaceae</taxon>
        <taxon>Galdieria</taxon>
    </lineage>
</organism>
<reference evidence="3" key="1">
    <citation type="journal article" date="2022" name="Proc. Natl. Acad. Sci. U.S.A.">
        <title>Life cycle and functional genomics of the unicellular red alga Galdieria for elucidating algal and plant evolution and industrial use.</title>
        <authorList>
            <person name="Hirooka S."/>
            <person name="Itabashi T."/>
            <person name="Ichinose T.M."/>
            <person name="Onuma R."/>
            <person name="Fujiwara T."/>
            <person name="Yamashita S."/>
            <person name="Jong L.W."/>
            <person name="Tomita R."/>
            <person name="Iwane A.H."/>
            <person name="Miyagishima S.Y."/>
        </authorList>
    </citation>
    <scope>NUCLEOTIDE SEQUENCE</scope>
    <source>
        <strain evidence="3">NBRC 102759</strain>
    </source>
</reference>
<sequence length="300" mass="34670">MHWSTGFVSHWLHHCHRSFCIGRHTSLSQDTCSKRKKLYFLRTRQNLNFVRFECSNIGDVEYVPLTPEPSNVAEQELSPGERLLPLFPLSLVVQPGATIPLHIFEMRYRLLFNRIKEGDRVFGIVLYNKNNDSVSRYGCLMELIRFEPLPDGRMLTVNVGKERFRVNRILKDKPYIIASVVSIEDVPCDDTIFSLGESVWTELNQVLSLSNKLYGKNVSLSEELQRLAPDSESRGDGHRLVMFSHKVSQVLDIPVQDQQLLLQTQSTKDRFQRQLELLEHARKFLAAQLAINDALDRRSF</sequence>
<dbReference type="EMBL" id="BQMJ01000054">
    <property type="protein sequence ID" value="GJQ14366.1"/>
    <property type="molecule type" value="Genomic_DNA"/>
</dbReference>
<keyword evidence="1" id="KW-0175">Coiled coil</keyword>
<keyword evidence="4" id="KW-1185">Reference proteome</keyword>
<evidence type="ECO:0000313" key="3">
    <source>
        <dbReference type="EMBL" id="GJQ14366.1"/>
    </source>
</evidence>
<proteinExistence type="predicted"/>
<gene>
    <name evidence="3" type="ORF">GpartN1_g6157.t1</name>
</gene>